<accession>A0A165KPK3</accession>
<gene>
    <name evidence="3" type="ORF">EXIGLDRAFT_732683</name>
</gene>
<dbReference type="SUPFAM" id="SSF53474">
    <property type="entry name" value="alpha/beta-Hydrolases"/>
    <property type="match status" value="1"/>
</dbReference>
<keyword evidence="4" id="KW-1185">Reference proteome</keyword>
<dbReference type="InterPro" id="IPR000073">
    <property type="entry name" value="AB_hydrolase_1"/>
</dbReference>
<sequence length="294" mass="32182">MSASVLSAGAHAFTTAHGATITYFVTGNGPLVVLNVAPGWGPASVLYQNTFGFLEHDFTFVHIEPRGTRGSSFPPDLREMSSWRMAEDVEAVRQHLGIDVLEGVMGHSNGGTIALWHAIRFSGTTKTLVLVDAKARGLASISDPVTREMLAARPDRDAVDAFARWNPDNYDTDDEMAALMGSFLQLYLARPERDLAALQAGFDTKPQIACAKHQFAAEYQHDNQVPHLENVTARTLLIVGRQDFICPVVVSEFAAQRIPDASLVVIEDSGHMPFLEQPTQFGDAVRKFYNIAAR</sequence>
<evidence type="ECO:0000256" key="1">
    <source>
        <dbReference type="ARBA" id="ARBA00022801"/>
    </source>
</evidence>
<dbReference type="InterPro" id="IPR029058">
    <property type="entry name" value="AB_hydrolase_fold"/>
</dbReference>
<dbReference type="AlphaFoldDB" id="A0A165KPK3"/>
<dbReference type="PANTHER" id="PTHR43798">
    <property type="entry name" value="MONOACYLGLYCEROL LIPASE"/>
    <property type="match status" value="1"/>
</dbReference>
<name>A0A165KPK3_EXIGL</name>
<evidence type="ECO:0000313" key="3">
    <source>
        <dbReference type="EMBL" id="KZV96658.1"/>
    </source>
</evidence>
<dbReference type="GO" id="GO:0016787">
    <property type="term" value="F:hydrolase activity"/>
    <property type="evidence" value="ECO:0007669"/>
    <property type="project" value="UniProtKB-KW"/>
</dbReference>
<dbReference type="Pfam" id="PF00561">
    <property type="entry name" value="Abhydrolase_1"/>
    <property type="match status" value="1"/>
</dbReference>
<evidence type="ECO:0000259" key="2">
    <source>
        <dbReference type="Pfam" id="PF00561"/>
    </source>
</evidence>
<dbReference type="PANTHER" id="PTHR43798:SF31">
    <property type="entry name" value="AB HYDROLASE SUPERFAMILY PROTEIN YCLE"/>
    <property type="match status" value="1"/>
</dbReference>
<dbReference type="Gene3D" id="3.40.50.1820">
    <property type="entry name" value="alpha/beta hydrolase"/>
    <property type="match status" value="1"/>
</dbReference>
<dbReference type="InParanoid" id="A0A165KPK3"/>
<dbReference type="Proteomes" id="UP000077266">
    <property type="component" value="Unassembled WGS sequence"/>
</dbReference>
<dbReference type="InterPro" id="IPR050266">
    <property type="entry name" value="AB_hydrolase_sf"/>
</dbReference>
<reference evidence="3 4" key="1">
    <citation type="journal article" date="2016" name="Mol. Biol. Evol.">
        <title>Comparative Genomics of Early-Diverging Mushroom-Forming Fungi Provides Insights into the Origins of Lignocellulose Decay Capabilities.</title>
        <authorList>
            <person name="Nagy L.G."/>
            <person name="Riley R."/>
            <person name="Tritt A."/>
            <person name="Adam C."/>
            <person name="Daum C."/>
            <person name="Floudas D."/>
            <person name="Sun H."/>
            <person name="Yadav J.S."/>
            <person name="Pangilinan J."/>
            <person name="Larsson K.H."/>
            <person name="Matsuura K."/>
            <person name="Barry K."/>
            <person name="Labutti K."/>
            <person name="Kuo R."/>
            <person name="Ohm R.A."/>
            <person name="Bhattacharya S.S."/>
            <person name="Shirouzu T."/>
            <person name="Yoshinaga Y."/>
            <person name="Martin F.M."/>
            <person name="Grigoriev I.V."/>
            <person name="Hibbett D.S."/>
        </authorList>
    </citation>
    <scope>NUCLEOTIDE SEQUENCE [LARGE SCALE GENOMIC DNA]</scope>
    <source>
        <strain evidence="3 4">HHB12029</strain>
    </source>
</reference>
<protein>
    <submittedName>
        <fullName evidence="3">Alpha/beta-hydrolase</fullName>
    </submittedName>
</protein>
<dbReference type="GO" id="GO:0016020">
    <property type="term" value="C:membrane"/>
    <property type="evidence" value="ECO:0007669"/>
    <property type="project" value="TreeGrafter"/>
</dbReference>
<keyword evidence="1 3" id="KW-0378">Hydrolase</keyword>
<feature type="domain" description="AB hydrolase-1" evidence="2">
    <location>
        <begin position="38"/>
        <end position="278"/>
    </location>
</feature>
<organism evidence="3 4">
    <name type="scientific">Exidia glandulosa HHB12029</name>
    <dbReference type="NCBI Taxonomy" id="1314781"/>
    <lineage>
        <taxon>Eukaryota</taxon>
        <taxon>Fungi</taxon>
        <taxon>Dikarya</taxon>
        <taxon>Basidiomycota</taxon>
        <taxon>Agaricomycotina</taxon>
        <taxon>Agaricomycetes</taxon>
        <taxon>Auriculariales</taxon>
        <taxon>Exidiaceae</taxon>
        <taxon>Exidia</taxon>
    </lineage>
</organism>
<evidence type="ECO:0000313" key="4">
    <source>
        <dbReference type="Proteomes" id="UP000077266"/>
    </source>
</evidence>
<dbReference type="STRING" id="1314781.A0A165KPK3"/>
<dbReference type="OrthoDB" id="2559954at2759"/>
<dbReference type="EMBL" id="KV425940">
    <property type="protein sequence ID" value="KZV96658.1"/>
    <property type="molecule type" value="Genomic_DNA"/>
</dbReference>
<proteinExistence type="predicted"/>